<dbReference type="RefSeq" id="WP_238307074.1">
    <property type="nucleotide sequence ID" value="NZ_BPQM01000165.1"/>
</dbReference>
<name>A0AA37HU19_9HYPH</name>
<dbReference type="InterPro" id="IPR019629">
    <property type="entry name" value="Uncharacterised_HI1736/YgjV"/>
</dbReference>
<dbReference type="AlphaFoldDB" id="A0AA37HU19"/>
<dbReference type="Proteomes" id="UP001055108">
    <property type="component" value="Unassembled WGS sequence"/>
</dbReference>
<evidence type="ECO:0000256" key="1">
    <source>
        <dbReference type="SAM" id="Phobius"/>
    </source>
</evidence>
<feature type="transmembrane region" description="Helical" evidence="1">
    <location>
        <begin position="54"/>
        <end position="71"/>
    </location>
</feature>
<feature type="transmembrane region" description="Helical" evidence="1">
    <location>
        <begin position="77"/>
        <end position="96"/>
    </location>
</feature>
<sequence>MSSQDILSQDILSQDLVRDTVVALADTVLGHLDIFGALGLCLGFAAGMMPRREAILLASAACAGSFALHFLRLGAHTGTAMCALSVLQSLAAARFGGRARRPAWFVPFFGLGFVAVLGLTAATWNGWPSACAGIGALLATRARLQAEAGAMRRLFLGASLAWAGHNLLVGSAFGLTCDLLTISGLLVAMGRAAGARPAAA</sequence>
<keyword evidence="1" id="KW-1133">Transmembrane helix</keyword>
<proteinExistence type="predicted"/>
<protein>
    <recommendedName>
        <fullName evidence="4">Inner membrane protein</fullName>
    </recommendedName>
</protein>
<gene>
    <name evidence="2" type="ORF">NBEOAGPD_5104</name>
</gene>
<evidence type="ECO:0000313" key="3">
    <source>
        <dbReference type="Proteomes" id="UP001055108"/>
    </source>
</evidence>
<reference evidence="2" key="2">
    <citation type="submission" date="2021-08" db="EMBL/GenBank/DDBJ databases">
        <authorList>
            <person name="Tani A."/>
            <person name="Ola A."/>
            <person name="Ogura Y."/>
            <person name="Katsura K."/>
            <person name="Hayashi T."/>
        </authorList>
    </citation>
    <scope>NUCLEOTIDE SEQUENCE</scope>
    <source>
        <strain evidence="2">NBRC 103626</strain>
    </source>
</reference>
<comment type="caution">
    <text evidence="2">The sequence shown here is derived from an EMBL/GenBank/DDBJ whole genome shotgun (WGS) entry which is preliminary data.</text>
</comment>
<evidence type="ECO:0008006" key="4">
    <source>
        <dbReference type="Google" id="ProtNLM"/>
    </source>
</evidence>
<dbReference type="EMBL" id="BPQM01000165">
    <property type="protein sequence ID" value="GJD81850.1"/>
    <property type="molecule type" value="Genomic_DNA"/>
</dbReference>
<keyword evidence="1" id="KW-0812">Transmembrane</keyword>
<keyword evidence="3" id="KW-1185">Reference proteome</keyword>
<keyword evidence="1" id="KW-0472">Membrane</keyword>
<reference evidence="2" key="1">
    <citation type="journal article" date="2016" name="Front. Microbiol.">
        <title>Genome Sequence of the Piezophilic, Mesophilic Sulfate-Reducing Bacterium Desulfovibrio indicus J2T.</title>
        <authorList>
            <person name="Cao J."/>
            <person name="Maignien L."/>
            <person name="Shao Z."/>
            <person name="Alain K."/>
            <person name="Jebbar M."/>
        </authorList>
    </citation>
    <scope>NUCLEOTIDE SEQUENCE</scope>
    <source>
        <strain evidence="2">NBRC 103626</strain>
    </source>
</reference>
<evidence type="ECO:0000313" key="2">
    <source>
        <dbReference type="EMBL" id="GJD81850.1"/>
    </source>
</evidence>
<accession>A0AA37HU19</accession>
<dbReference type="Pfam" id="PF10688">
    <property type="entry name" value="Imp-YgjV"/>
    <property type="match status" value="1"/>
</dbReference>
<feature type="transmembrane region" description="Helical" evidence="1">
    <location>
        <begin position="28"/>
        <end position="47"/>
    </location>
</feature>
<organism evidence="2 3">
    <name type="scientific">Methylobacterium gregans</name>
    <dbReference type="NCBI Taxonomy" id="374424"/>
    <lineage>
        <taxon>Bacteria</taxon>
        <taxon>Pseudomonadati</taxon>
        <taxon>Pseudomonadota</taxon>
        <taxon>Alphaproteobacteria</taxon>
        <taxon>Hyphomicrobiales</taxon>
        <taxon>Methylobacteriaceae</taxon>
        <taxon>Methylobacterium</taxon>
    </lineage>
</organism>
<feature type="transmembrane region" description="Helical" evidence="1">
    <location>
        <begin position="103"/>
        <end position="121"/>
    </location>
</feature>